<keyword evidence="7" id="KW-1015">Disulfide bond</keyword>
<dbReference type="Pfam" id="PF07645">
    <property type="entry name" value="EGF_CA"/>
    <property type="match status" value="10"/>
</dbReference>
<evidence type="ECO:0000313" key="13">
    <source>
        <dbReference type="EMBL" id="NWR40376.1"/>
    </source>
</evidence>
<feature type="non-terminal residue" evidence="13">
    <location>
        <position position="1179"/>
    </location>
</feature>
<dbReference type="GO" id="GO:0005509">
    <property type="term" value="F:calcium ion binding"/>
    <property type="evidence" value="ECO:0007669"/>
    <property type="project" value="InterPro"/>
</dbReference>
<dbReference type="Proteomes" id="UP000540952">
    <property type="component" value="Unassembled WGS sequence"/>
</dbReference>
<evidence type="ECO:0000313" key="14">
    <source>
        <dbReference type="Proteomes" id="UP000540952"/>
    </source>
</evidence>
<dbReference type="Pfam" id="PF00683">
    <property type="entry name" value="TB"/>
    <property type="match status" value="2"/>
</dbReference>
<evidence type="ECO:0000256" key="9">
    <source>
        <dbReference type="PROSITE-ProRule" id="PRU00076"/>
    </source>
</evidence>
<dbReference type="SUPFAM" id="SSF57581">
    <property type="entry name" value="TB module/8-cys domain"/>
    <property type="match status" value="2"/>
</dbReference>
<evidence type="ECO:0000256" key="10">
    <source>
        <dbReference type="SAM" id="MobiDB-lite"/>
    </source>
</evidence>
<dbReference type="InterPro" id="IPR049883">
    <property type="entry name" value="NOTCH1_EGF-like"/>
</dbReference>
<feature type="domain" description="EGF-like" evidence="11">
    <location>
        <begin position="505"/>
        <end position="542"/>
    </location>
</feature>
<proteinExistence type="predicted"/>
<dbReference type="FunFam" id="2.10.25.10:FF:000005">
    <property type="entry name" value="Fibrillin 2"/>
    <property type="match status" value="1"/>
</dbReference>
<feature type="region of interest" description="Disordered" evidence="10">
    <location>
        <begin position="172"/>
        <end position="216"/>
    </location>
</feature>
<feature type="domain" description="EGF-like" evidence="11">
    <location>
        <begin position="740"/>
        <end position="782"/>
    </location>
</feature>
<keyword evidence="8" id="KW-0325">Glycoprotein</keyword>
<dbReference type="FunFam" id="2.10.25.10:FF:000302">
    <property type="entry name" value="latent-transforming growth factor beta-binding protein 3 isoform X2"/>
    <property type="match status" value="1"/>
</dbReference>
<dbReference type="AlphaFoldDB" id="A0A7K4X1B3"/>
<dbReference type="FunFam" id="2.10.25.10:FF:000317">
    <property type="entry name" value="latent-transforming growth factor beta-binding protein 3 isoform X2"/>
    <property type="match status" value="1"/>
</dbReference>
<dbReference type="Gene3D" id="3.90.290.10">
    <property type="entry name" value="TGF-beta binding (TB) domain"/>
    <property type="match status" value="2"/>
</dbReference>
<dbReference type="InterPro" id="IPR000742">
    <property type="entry name" value="EGF"/>
</dbReference>
<comment type="subcellular location">
    <subcellularLocation>
        <location evidence="1">Secreted</location>
        <location evidence="1">Extracellular space</location>
        <location evidence="1">Extracellular matrix</location>
    </subcellularLocation>
</comment>
<dbReference type="CDD" id="cd00054">
    <property type="entry name" value="EGF_CA"/>
    <property type="match status" value="8"/>
</dbReference>
<feature type="domain" description="TB" evidence="12">
    <location>
        <begin position="216"/>
        <end position="259"/>
    </location>
</feature>
<dbReference type="EMBL" id="VZRD01001136">
    <property type="protein sequence ID" value="NWR40376.1"/>
    <property type="molecule type" value="Genomic_DNA"/>
</dbReference>
<dbReference type="InterPro" id="IPR000152">
    <property type="entry name" value="EGF-type_Asp/Asn_hydroxyl_site"/>
</dbReference>
<feature type="region of interest" description="Disordered" evidence="10">
    <location>
        <begin position="67"/>
        <end position="86"/>
    </location>
</feature>
<dbReference type="Gene3D" id="2.10.25.10">
    <property type="entry name" value="Laminin"/>
    <property type="match status" value="10"/>
</dbReference>
<evidence type="ECO:0000256" key="2">
    <source>
        <dbReference type="ARBA" id="ARBA00022525"/>
    </source>
</evidence>
<evidence type="ECO:0000256" key="1">
    <source>
        <dbReference type="ARBA" id="ARBA00004498"/>
    </source>
</evidence>
<keyword evidence="3" id="KW-0272">Extracellular matrix</keyword>
<evidence type="ECO:0000259" key="11">
    <source>
        <dbReference type="PROSITE" id="PS50026"/>
    </source>
</evidence>
<dbReference type="SUPFAM" id="SSF57184">
    <property type="entry name" value="Growth factor receptor domain"/>
    <property type="match status" value="4"/>
</dbReference>
<accession>A0A7K4X1B3</accession>
<dbReference type="PROSITE" id="PS01187">
    <property type="entry name" value="EGF_CA"/>
    <property type="match status" value="5"/>
</dbReference>
<comment type="caution">
    <text evidence="9">Lacks conserved residue(s) required for the propagation of feature annotation.</text>
</comment>
<dbReference type="PROSITE" id="PS50026">
    <property type="entry name" value="EGF_3"/>
    <property type="match status" value="7"/>
</dbReference>
<dbReference type="PANTHER" id="PTHR24050:SF28">
    <property type="entry name" value="UROMODULIN-LIKE"/>
    <property type="match status" value="1"/>
</dbReference>
<feature type="domain" description="EGF-like" evidence="11">
    <location>
        <begin position="669"/>
        <end position="709"/>
    </location>
</feature>
<dbReference type="PROSITE" id="PS00010">
    <property type="entry name" value="ASX_HYDROXYL"/>
    <property type="match status" value="7"/>
</dbReference>
<keyword evidence="6" id="KW-0677">Repeat</keyword>
<feature type="domain" description="TB" evidence="12">
    <location>
        <begin position="791"/>
        <end position="845"/>
    </location>
</feature>
<keyword evidence="5" id="KW-0732">Signal</keyword>
<gene>
    <name evidence="13" type="primary">Ltbp3</name>
    <name evidence="13" type="ORF">TACRUB_R15099</name>
</gene>
<dbReference type="InterPro" id="IPR036773">
    <property type="entry name" value="TB_dom_sf"/>
</dbReference>
<feature type="domain" description="EGF-like" evidence="11">
    <location>
        <begin position="463"/>
        <end position="504"/>
    </location>
</feature>
<dbReference type="InterPro" id="IPR017878">
    <property type="entry name" value="TB_dom"/>
</dbReference>
<dbReference type="SMART" id="SM00181">
    <property type="entry name" value="EGF"/>
    <property type="match status" value="11"/>
</dbReference>
<dbReference type="PROSITE" id="PS01186">
    <property type="entry name" value="EGF_2"/>
    <property type="match status" value="2"/>
</dbReference>
<feature type="domain" description="EGF-like" evidence="11">
    <location>
        <begin position="867"/>
        <end position="905"/>
    </location>
</feature>
<dbReference type="PROSITE" id="PS51364">
    <property type="entry name" value="TB"/>
    <property type="match status" value="2"/>
</dbReference>
<dbReference type="SUPFAM" id="SSF57196">
    <property type="entry name" value="EGF/Laminin"/>
    <property type="match status" value="2"/>
</dbReference>
<feature type="compositionally biased region" description="Pro residues" evidence="10">
    <location>
        <begin position="1070"/>
        <end position="1083"/>
    </location>
</feature>
<dbReference type="FunFam" id="2.10.25.10:FF:000024">
    <property type="entry name" value="Putative latent-transforming growth factor beta-binding protein 2"/>
    <property type="match status" value="1"/>
</dbReference>
<evidence type="ECO:0000256" key="5">
    <source>
        <dbReference type="ARBA" id="ARBA00022729"/>
    </source>
</evidence>
<dbReference type="PANTHER" id="PTHR24050">
    <property type="entry name" value="PA14 DOMAIN-CONTAINING PROTEIN"/>
    <property type="match status" value="1"/>
</dbReference>
<comment type="caution">
    <text evidence="13">The sequence shown here is derived from an EMBL/GenBank/DDBJ whole genome shotgun (WGS) entry which is preliminary data.</text>
</comment>
<dbReference type="SMART" id="SM00179">
    <property type="entry name" value="EGF_CA"/>
    <property type="match status" value="10"/>
</dbReference>
<evidence type="ECO:0000259" key="12">
    <source>
        <dbReference type="PROSITE" id="PS51364"/>
    </source>
</evidence>
<evidence type="ECO:0000256" key="6">
    <source>
        <dbReference type="ARBA" id="ARBA00022737"/>
    </source>
</evidence>
<evidence type="ECO:0000256" key="4">
    <source>
        <dbReference type="ARBA" id="ARBA00022536"/>
    </source>
</evidence>
<evidence type="ECO:0000256" key="3">
    <source>
        <dbReference type="ARBA" id="ARBA00022530"/>
    </source>
</evidence>
<protein>
    <submittedName>
        <fullName evidence="13">LTBP3 protein</fullName>
    </submittedName>
</protein>
<evidence type="ECO:0000256" key="7">
    <source>
        <dbReference type="ARBA" id="ARBA00023157"/>
    </source>
</evidence>
<dbReference type="FunFam" id="2.10.25.10:FF:000003">
    <property type="entry name" value="fibrillin-1 isoform X1"/>
    <property type="match status" value="1"/>
</dbReference>
<keyword evidence="2" id="KW-0964">Secreted</keyword>
<keyword evidence="4 9" id="KW-0245">EGF-like domain</keyword>
<organism evidence="13 14">
    <name type="scientific">Tachuris rubrigastra</name>
    <dbReference type="NCBI Taxonomy" id="495162"/>
    <lineage>
        <taxon>Eukaryota</taxon>
        <taxon>Metazoa</taxon>
        <taxon>Chordata</taxon>
        <taxon>Craniata</taxon>
        <taxon>Vertebrata</taxon>
        <taxon>Euteleostomi</taxon>
        <taxon>Archelosauria</taxon>
        <taxon>Archosauria</taxon>
        <taxon>Dinosauria</taxon>
        <taxon>Saurischia</taxon>
        <taxon>Theropoda</taxon>
        <taxon>Coelurosauria</taxon>
        <taxon>Aves</taxon>
        <taxon>Neognathae</taxon>
        <taxon>Neoaves</taxon>
        <taxon>Telluraves</taxon>
        <taxon>Australaves</taxon>
        <taxon>Passeriformes</taxon>
        <taxon>Tyrannidae</taxon>
        <taxon>Tachuris</taxon>
    </lineage>
</organism>
<feature type="compositionally biased region" description="Basic and acidic residues" evidence="10">
    <location>
        <begin position="67"/>
        <end position="78"/>
    </location>
</feature>
<feature type="domain" description="EGF-like" evidence="11">
    <location>
        <begin position="549"/>
        <end position="591"/>
    </location>
</feature>
<dbReference type="FunFam" id="2.10.25.10:FF:000002">
    <property type="entry name" value="Latent-transforming growth factor beta-binding protein 3"/>
    <property type="match status" value="1"/>
</dbReference>
<dbReference type="FunFam" id="3.90.290.10:FF:000002">
    <property type="entry name" value="Latent-transforming growth factor beta-binding protein 3 isoform 1"/>
    <property type="match status" value="1"/>
</dbReference>
<dbReference type="InterPro" id="IPR009030">
    <property type="entry name" value="Growth_fac_rcpt_cys_sf"/>
</dbReference>
<dbReference type="InterPro" id="IPR018097">
    <property type="entry name" value="EGF_Ca-bd_CS"/>
</dbReference>
<feature type="region of interest" description="Disordered" evidence="10">
    <location>
        <begin position="1043"/>
        <end position="1097"/>
    </location>
</feature>
<evidence type="ECO:0000256" key="8">
    <source>
        <dbReference type="ARBA" id="ARBA00023180"/>
    </source>
</evidence>
<dbReference type="InterPro" id="IPR052235">
    <property type="entry name" value="Nephronectin_domain"/>
</dbReference>
<reference evidence="13 14" key="1">
    <citation type="submission" date="2019-09" db="EMBL/GenBank/DDBJ databases">
        <title>Bird 10,000 Genomes (B10K) Project - Family phase.</title>
        <authorList>
            <person name="Zhang G."/>
        </authorList>
    </citation>
    <scope>NUCLEOTIDE SEQUENCE [LARGE SCALE GENOMIC DNA]</scope>
    <source>
        <strain evidence="13">B10K-CU-031-13</strain>
        <tissue evidence="13">Muscle</tissue>
    </source>
</reference>
<feature type="non-terminal residue" evidence="13">
    <location>
        <position position="1"/>
    </location>
</feature>
<name>A0A7K4X1B3_9TYRA</name>
<sequence length="1179" mass="124232">GERAGGAAVARERFKVVFAPLICRRTCLKGLCRDSCQPGSNMTLIGENGHAADTLTGSGFRVGEWHRGQGWGHRDRDTGTGTPGQGWDRVRHAADTLTGSGFRVGVWHRGQGWGHRDRDTGTGTPGQGWDRVRHAADTLTGSGFRVLLPPAQVPPPLVNVRVHHPPEASVQVHRIEPRPPEGAPRGSGGLLVHPAQPPAGSKPPAPPRPHTHKPLGRCFQETLPKHSCGSNPLPGLTKLEDCCGSIGSAWGQSKCHKCPHLQGSGSPKAARGERGGDCPQGYKRLNSSHCQDINECALPGVCQPGECRNTQGSFRCSCSAGHVLGPSRSQCLRMGGPGGTQEAQENLGGPGGLWRDCGVWGLGWGEGGEAEGTSASPSQLPAFLSPLEEQGLEQAPGSSDLPRYPGKRGTWGQGPCGVCVSVPLSHGMSPALVARPTPAPLWRLPPEQLTRSAAEIAPTQVTETDECKLNRNICGPGECVMGPGGYSCLCFPGYRWHPQRRYCTDVNECEAEPCGAGRGVCMNTGGSYTCHCHRGFQLRLHKGLRTCADVDECAKGDVCGDGGTCTNVPGHYKCECHPGYRRKGSRPPLCEDINECLDVGTCPEAKCENQPGGFVCTPCPPGFRGLNGACLGQHPLGTPPGPLPGTPQEPCAPSQLPQPQWWADGGHTDVNECEAGGLCPGGSCVNTPGSYKCQCPPGLQPVRDPPRCQGTLTSRGGLGVHLETLPCCQGTLKSGGTEWDIDECALDPGLCPPPGTCTNLEGSFSCRCPPGYTPGPDGRHCLPREPPAPRKECYLSLELPVFCDAVLGTNVTRGECCCSVGAGWGDLCEVYPCPLPSSAEFVELCPDGRGFIQDDNGLDYGVPAHRDIDECGLFGAEICKGGKCVNTQPGYECYCKAGFDYDSALRQCLDVDECLDESNCVDGACENTRGSFHCTCGPGARYHPGLRRCLPTPEHGETLPECGGDPWGAQGSVGPPGNCKAPWDPTLGLPNPGTPKLSPYPPRQPAALGFPSWAPQTLALCPTAEGPPLHGTPKIGSRLLITKSSPSWAPQPPPCPLKLGSSYPGTPSSPQAPPPGPPAPLCVPPGDDSSEEDSAECPCPGGVPGRCLRSPRGLCECPPGFQPDSTRTRCLDIDECRDPRGAPRCPRERCINTSGSFRCACKAGTTRSRPGGLCLPQRR</sequence>
<feature type="domain" description="EGF-like" evidence="11">
    <location>
        <begin position="292"/>
        <end position="332"/>
    </location>
</feature>
<feature type="compositionally biased region" description="Pro residues" evidence="10">
    <location>
        <begin position="195"/>
        <end position="208"/>
    </location>
</feature>
<dbReference type="InterPro" id="IPR001881">
    <property type="entry name" value="EGF-like_Ca-bd_dom"/>
</dbReference>
<keyword evidence="14" id="KW-1185">Reference proteome</keyword>
<dbReference type="FunFam" id="2.10.25.10:FF:000014">
    <property type="entry name" value="Latent-transforming growth factor beta-binding protein 3"/>
    <property type="match status" value="1"/>
</dbReference>